<name>E3MBZ0_CAERE</name>
<dbReference type="InParanoid" id="E3MBZ0"/>
<keyword evidence="2" id="KW-0812">Transmembrane</keyword>
<dbReference type="KEGG" id="crq:GCK72_025699"/>
<dbReference type="GeneID" id="9807939"/>
<keyword evidence="2" id="KW-0472">Membrane</keyword>
<dbReference type="RefSeq" id="XP_003106329.2">
    <property type="nucleotide sequence ID" value="XM_003106281.2"/>
</dbReference>
<dbReference type="OrthoDB" id="10517518at2759"/>
<dbReference type="CTD" id="9807939"/>
<reference evidence="3" key="1">
    <citation type="submission" date="2007-07" db="EMBL/GenBank/DDBJ databases">
        <title>PCAP assembly of the Caenorhabditis remanei genome.</title>
        <authorList>
            <consortium name="The Caenorhabditis remanei Sequencing Consortium"/>
            <person name="Wilson R.K."/>
        </authorList>
    </citation>
    <scope>NUCLEOTIDE SEQUENCE [LARGE SCALE GENOMIC DNA]</scope>
    <source>
        <strain evidence="3">PB4641</strain>
    </source>
</reference>
<dbReference type="FunCoup" id="E3MBZ0">
    <property type="interactions" value="545"/>
</dbReference>
<feature type="region of interest" description="Disordered" evidence="1">
    <location>
        <begin position="63"/>
        <end position="89"/>
    </location>
</feature>
<dbReference type="Proteomes" id="UP000008281">
    <property type="component" value="Unassembled WGS sequence"/>
</dbReference>
<evidence type="ECO:0000313" key="4">
    <source>
        <dbReference type="Proteomes" id="UP000008281"/>
    </source>
</evidence>
<dbReference type="HOGENOM" id="CLU_2075331_0_0_1"/>
<gene>
    <name evidence="3" type="ORF">CRE_15270</name>
</gene>
<evidence type="ECO:0000256" key="2">
    <source>
        <dbReference type="SAM" id="Phobius"/>
    </source>
</evidence>
<organism evidence="4">
    <name type="scientific">Caenorhabditis remanei</name>
    <name type="common">Caenorhabditis vulgaris</name>
    <dbReference type="NCBI Taxonomy" id="31234"/>
    <lineage>
        <taxon>Eukaryota</taxon>
        <taxon>Metazoa</taxon>
        <taxon>Ecdysozoa</taxon>
        <taxon>Nematoda</taxon>
        <taxon>Chromadorea</taxon>
        <taxon>Rhabditida</taxon>
        <taxon>Rhabditina</taxon>
        <taxon>Rhabditomorpha</taxon>
        <taxon>Rhabditoidea</taxon>
        <taxon>Rhabditidae</taxon>
        <taxon>Peloderinae</taxon>
        <taxon>Caenorhabditis</taxon>
    </lineage>
</organism>
<dbReference type="EMBL" id="DS268434">
    <property type="protein sequence ID" value="EFO98271.1"/>
    <property type="molecule type" value="Genomic_DNA"/>
</dbReference>
<dbReference type="AlphaFoldDB" id="E3MBZ0"/>
<protein>
    <submittedName>
        <fullName evidence="3">Uncharacterized protein</fullName>
    </submittedName>
</protein>
<evidence type="ECO:0000256" key="1">
    <source>
        <dbReference type="SAM" id="MobiDB-lite"/>
    </source>
</evidence>
<evidence type="ECO:0000313" key="3">
    <source>
        <dbReference type="EMBL" id="EFO98271.1"/>
    </source>
</evidence>
<keyword evidence="4" id="KW-1185">Reference proteome</keyword>
<feature type="transmembrane region" description="Helical" evidence="2">
    <location>
        <begin position="96"/>
        <end position="117"/>
    </location>
</feature>
<accession>E3MBZ0</accession>
<sequence length="118" mass="13246">MAESTEHDEYSLLESPFVSTTTISSLNSIQFEMDIDEYATEPEEEKEEDIEEQQVKMHGFPLEFRNTGDESPGKSVSRASTASIGGEHPEHSCETIARAVVALFLVILIFIACSWWTE</sequence>
<keyword evidence="2" id="KW-1133">Transmembrane helix</keyword>
<proteinExistence type="predicted"/>